<reference evidence="3 4" key="1">
    <citation type="submission" date="2022-11" db="EMBL/GenBank/DDBJ databases">
        <title>Spartinivicinus poritis sp. nov., isolated from scleractinian coral Porites lutea.</title>
        <authorList>
            <person name="Zhang G."/>
            <person name="Cai L."/>
            <person name="Wei Q."/>
        </authorList>
    </citation>
    <scope>NUCLEOTIDE SEQUENCE [LARGE SCALE GENOMIC DNA]</scope>
    <source>
        <strain evidence="3 4">A2-2</strain>
    </source>
</reference>
<feature type="domain" description="Periplasmic sensor" evidence="2">
    <location>
        <begin position="38"/>
        <end position="143"/>
    </location>
</feature>
<organism evidence="3 4">
    <name type="scientific">Spartinivicinus poritis</name>
    <dbReference type="NCBI Taxonomy" id="2994640"/>
    <lineage>
        <taxon>Bacteria</taxon>
        <taxon>Pseudomonadati</taxon>
        <taxon>Pseudomonadota</taxon>
        <taxon>Gammaproteobacteria</taxon>
        <taxon>Oceanospirillales</taxon>
        <taxon>Zooshikellaceae</taxon>
        <taxon>Spartinivicinus</taxon>
    </lineage>
</organism>
<dbReference type="Proteomes" id="UP001528823">
    <property type="component" value="Unassembled WGS sequence"/>
</dbReference>
<sequence>MFFKKYGRSPIARKLLFITIGVSTLIAFIITISQLVYDYYQDIQRIERSLQQIKIASVPSIVVSLWNLDDEQVKVQLQSLLKVSEVIRVEVNIPNKKSVIYGEEASEDFFLKKYDFELLYTRDDSTKINLGVLRVFYDFENIYIGLIEKLIFIFLLNCLKTLAVSFVILFVFWKLVTNHLVSISDQLDRHKEILLNKEQVVLTDQENLGEINILINSINKLCNYVVDVKTVEENERQAQEDRPKLLQDEYIVDYGLLQARYEKNFSRSVVFRVNNELANVLSDCENNINEISMMHSAIGDIKETNAAVDELLKELNVVVNKTKQIITSSMVFSDNIGDMFRLEGKEELIFFYKNDLVDIFQEVSSFLKRNHLVIEEDIIFSAESTVLRRLLWVVFYLIYQLDNPSSLKTSVYKKNMDVVIVVSYAMSTIQNKTDHSSPYTKLAFELYVIELFVQQEMKGSFSYEVNDDAGISWIISFPLLV</sequence>
<keyword evidence="1" id="KW-0472">Membrane</keyword>
<name>A0ABT5U9L6_9GAMM</name>
<evidence type="ECO:0000256" key="1">
    <source>
        <dbReference type="SAM" id="Phobius"/>
    </source>
</evidence>
<keyword evidence="4" id="KW-1185">Reference proteome</keyword>
<feature type="transmembrane region" description="Helical" evidence="1">
    <location>
        <begin position="150"/>
        <end position="173"/>
    </location>
</feature>
<dbReference type="InterPro" id="IPR033414">
    <property type="entry name" value="Sensor_dom"/>
</dbReference>
<proteinExistence type="predicted"/>
<dbReference type="Pfam" id="PF17149">
    <property type="entry name" value="CHASE5"/>
    <property type="match status" value="1"/>
</dbReference>
<keyword evidence="1" id="KW-1133">Transmembrane helix</keyword>
<protein>
    <recommendedName>
        <fullName evidence="2">Periplasmic sensor domain-containing protein</fullName>
    </recommendedName>
</protein>
<dbReference type="RefSeq" id="WP_274688608.1">
    <property type="nucleotide sequence ID" value="NZ_JAPMOU010000009.1"/>
</dbReference>
<feature type="transmembrane region" description="Helical" evidence="1">
    <location>
        <begin position="15"/>
        <end position="40"/>
    </location>
</feature>
<keyword evidence="1" id="KW-0812">Transmembrane</keyword>
<gene>
    <name evidence="3" type="ORF">ORQ98_09725</name>
</gene>
<accession>A0ABT5U9L6</accession>
<comment type="caution">
    <text evidence="3">The sequence shown here is derived from an EMBL/GenBank/DDBJ whole genome shotgun (WGS) entry which is preliminary data.</text>
</comment>
<evidence type="ECO:0000259" key="2">
    <source>
        <dbReference type="Pfam" id="PF17149"/>
    </source>
</evidence>
<evidence type="ECO:0000313" key="4">
    <source>
        <dbReference type="Proteomes" id="UP001528823"/>
    </source>
</evidence>
<evidence type="ECO:0000313" key="3">
    <source>
        <dbReference type="EMBL" id="MDE1462252.1"/>
    </source>
</evidence>
<dbReference type="EMBL" id="JAPMOU010000009">
    <property type="protein sequence ID" value="MDE1462252.1"/>
    <property type="molecule type" value="Genomic_DNA"/>
</dbReference>